<name>A0A9D4ES41_DREPO</name>
<proteinExistence type="predicted"/>
<feature type="transmembrane region" description="Helical" evidence="2">
    <location>
        <begin position="47"/>
        <end position="71"/>
    </location>
</feature>
<organism evidence="3 4">
    <name type="scientific">Dreissena polymorpha</name>
    <name type="common">Zebra mussel</name>
    <name type="synonym">Mytilus polymorpha</name>
    <dbReference type="NCBI Taxonomy" id="45954"/>
    <lineage>
        <taxon>Eukaryota</taxon>
        <taxon>Metazoa</taxon>
        <taxon>Spiralia</taxon>
        <taxon>Lophotrochozoa</taxon>
        <taxon>Mollusca</taxon>
        <taxon>Bivalvia</taxon>
        <taxon>Autobranchia</taxon>
        <taxon>Heteroconchia</taxon>
        <taxon>Euheterodonta</taxon>
        <taxon>Imparidentia</taxon>
        <taxon>Neoheterodontei</taxon>
        <taxon>Myida</taxon>
        <taxon>Dreissenoidea</taxon>
        <taxon>Dreissenidae</taxon>
        <taxon>Dreissena</taxon>
    </lineage>
</organism>
<keyword evidence="2" id="KW-0812">Transmembrane</keyword>
<evidence type="ECO:0000313" key="4">
    <source>
        <dbReference type="Proteomes" id="UP000828390"/>
    </source>
</evidence>
<keyword evidence="4" id="KW-1185">Reference proteome</keyword>
<gene>
    <name evidence="3" type="ORF">DPMN_162857</name>
</gene>
<protein>
    <submittedName>
        <fullName evidence="3">Uncharacterized protein</fullName>
    </submittedName>
</protein>
<comment type="caution">
    <text evidence="3">The sequence shown here is derived from an EMBL/GenBank/DDBJ whole genome shotgun (WGS) entry which is preliminary data.</text>
</comment>
<evidence type="ECO:0000256" key="1">
    <source>
        <dbReference type="SAM" id="MobiDB-lite"/>
    </source>
</evidence>
<dbReference type="EMBL" id="JAIWYP010000008">
    <property type="protein sequence ID" value="KAH3784786.1"/>
    <property type="molecule type" value="Genomic_DNA"/>
</dbReference>
<sequence>MKCEIRVTCNGMSQLQSPQIRKFRSGSETSKIDGSRNSGDDKHTERYLLFSSILCTLSCVLVTLGFCYYFLRIPSD</sequence>
<feature type="region of interest" description="Disordered" evidence="1">
    <location>
        <begin position="16"/>
        <end position="42"/>
    </location>
</feature>
<reference evidence="3" key="1">
    <citation type="journal article" date="2019" name="bioRxiv">
        <title>The Genome of the Zebra Mussel, Dreissena polymorpha: A Resource for Invasive Species Research.</title>
        <authorList>
            <person name="McCartney M.A."/>
            <person name="Auch B."/>
            <person name="Kono T."/>
            <person name="Mallez S."/>
            <person name="Zhang Y."/>
            <person name="Obille A."/>
            <person name="Becker A."/>
            <person name="Abrahante J.E."/>
            <person name="Garbe J."/>
            <person name="Badalamenti J.P."/>
            <person name="Herman A."/>
            <person name="Mangelson H."/>
            <person name="Liachko I."/>
            <person name="Sullivan S."/>
            <person name="Sone E.D."/>
            <person name="Koren S."/>
            <person name="Silverstein K.A.T."/>
            <person name="Beckman K.B."/>
            <person name="Gohl D.M."/>
        </authorList>
    </citation>
    <scope>NUCLEOTIDE SEQUENCE</scope>
    <source>
        <strain evidence="3">Duluth1</strain>
        <tissue evidence="3">Whole animal</tissue>
    </source>
</reference>
<feature type="compositionally biased region" description="Basic and acidic residues" evidence="1">
    <location>
        <begin position="30"/>
        <end position="42"/>
    </location>
</feature>
<reference evidence="3" key="2">
    <citation type="submission" date="2020-11" db="EMBL/GenBank/DDBJ databases">
        <authorList>
            <person name="McCartney M.A."/>
            <person name="Auch B."/>
            <person name="Kono T."/>
            <person name="Mallez S."/>
            <person name="Becker A."/>
            <person name="Gohl D.M."/>
            <person name="Silverstein K.A.T."/>
            <person name="Koren S."/>
            <person name="Bechman K.B."/>
            <person name="Herman A."/>
            <person name="Abrahante J.E."/>
            <person name="Garbe J."/>
        </authorList>
    </citation>
    <scope>NUCLEOTIDE SEQUENCE</scope>
    <source>
        <strain evidence="3">Duluth1</strain>
        <tissue evidence="3">Whole animal</tissue>
    </source>
</reference>
<accession>A0A9D4ES41</accession>
<dbReference type="Proteomes" id="UP000828390">
    <property type="component" value="Unassembled WGS sequence"/>
</dbReference>
<keyword evidence="2" id="KW-0472">Membrane</keyword>
<evidence type="ECO:0000313" key="3">
    <source>
        <dbReference type="EMBL" id="KAH3784786.1"/>
    </source>
</evidence>
<dbReference type="AlphaFoldDB" id="A0A9D4ES41"/>
<evidence type="ECO:0000256" key="2">
    <source>
        <dbReference type="SAM" id="Phobius"/>
    </source>
</evidence>
<keyword evidence="2" id="KW-1133">Transmembrane helix</keyword>